<feature type="non-terminal residue" evidence="1">
    <location>
        <position position="1"/>
    </location>
</feature>
<gene>
    <name evidence="1" type="ORF">ACFSTE_08380</name>
</gene>
<evidence type="ECO:0000313" key="2">
    <source>
        <dbReference type="Proteomes" id="UP001597459"/>
    </source>
</evidence>
<organism evidence="1 2">
    <name type="scientific">Aquimarina hainanensis</name>
    <dbReference type="NCBI Taxonomy" id="1578017"/>
    <lineage>
        <taxon>Bacteria</taxon>
        <taxon>Pseudomonadati</taxon>
        <taxon>Bacteroidota</taxon>
        <taxon>Flavobacteriia</taxon>
        <taxon>Flavobacteriales</taxon>
        <taxon>Flavobacteriaceae</taxon>
        <taxon>Aquimarina</taxon>
    </lineage>
</organism>
<proteinExistence type="predicted"/>
<name>A0ABW5N6Q3_9FLAO</name>
<dbReference type="Proteomes" id="UP001597459">
    <property type="component" value="Unassembled WGS sequence"/>
</dbReference>
<evidence type="ECO:0008006" key="3">
    <source>
        <dbReference type="Google" id="ProtNLM"/>
    </source>
</evidence>
<sequence length="234" mass="24976">TTITENANGTFSYVDEDGSTTTVDVSNLETLTSLALNADNTNLDYVDEDGSTNQINLTAAVQNLETLTSMTQNDASATGEITYTDEDGSTSTAQVVSADANNQVTSGADGGAFFVSPVKALAKVTMTYTGAFNTYQNHTIAKQFNIATIERANEGDYNVTFTTPMPDAHYIIQLTILDCGGNCPGNSNANYDDPGITYYNQTANGFSINIGDSDNGANQKDDIDLEFMLTVFDF</sequence>
<reference evidence="2" key="1">
    <citation type="journal article" date="2019" name="Int. J. Syst. Evol. Microbiol.">
        <title>The Global Catalogue of Microorganisms (GCM) 10K type strain sequencing project: providing services to taxonomists for standard genome sequencing and annotation.</title>
        <authorList>
            <consortium name="The Broad Institute Genomics Platform"/>
            <consortium name="The Broad Institute Genome Sequencing Center for Infectious Disease"/>
            <person name="Wu L."/>
            <person name="Ma J."/>
        </authorList>
    </citation>
    <scope>NUCLEOTIDE SEQUENCE [LARGE SCALE GENOMIC DNA]</scope>
    <source>
        <strain evidence="2">KCTC 42423</strain>
    </source>
</reference>
<comment type="caution">
    <text evidence="1">The sequence shown here is derived from an EMBL/GenBank/DDBJ whole genome shotgun (WGS) entry which is preliminary data.</text>
</comment>
<evidence type="ECO:0000313" key="1">
    <source>
        <dbReference type="EMBL" id="MFD2590846.1"/>
    </source>
</evidence>
<dbReference type="EMBL" id="JBHULX010000007">
    <property type="protein sequence ID" value="MFD2590846.1"/>
    <property type="molecule type" value="Genomic_DNA"/>
</dbReference>
<keyword evidence="2" id="KW-1185">Reference proteome</keyword>
<protein>
    <recommendedName>
        <fullName evidence="3">DUF5801 domain-containing protein</fullName>
    </recommendedName>
</protein>
<accession>A0ABW5N6Q3</accession>